<dbReference type="AlphaFoldDB" id="A0A818ZC95"/>
<proteinExistence type="predicted"/>
<dbReference type="Proteomes" id="UP000663848">
    <property type="component" value="Unassembled WGS sequence"/>
</dbReference>
<dbReference type="Proteomes" id="UP000663869">
    <property type="component" value="Unassembled WGS sequence"/>
</dbReference>
<dbReference type="EMBL" id="CAJNYD010000512">
    <property type="protein sequence ID" value="CAF3268286.1"/>
    <property type="molecule type" value="Genomic_DNA"/>
</dbReference>
<evidence type="ECO:0000313" key="7">
    <source>
        <dbReference type="EMBL" id="CAF4839794.1"/>
    </source>
</evidence>
<dbReference type="Proteomes" id="UP000663838">
    <property type="component" value="Unassembled WGS sequence"/>
</dbReference>
<accession>A0A818ZC95</accession>
<evidence type="ECO:0000313" key="6">
    <source>
        <dbReference type="EMBL" id="CAF4645478.1"/>
    </source>
</evidence>
<evidence type="ECO:0000313" key="4">
    <source>
        <dbReference type="EMBL" id="CAF4238707.1"/>
    </source>
</evidence>
<dbReference type="EMBL" id="CAJOBQ010000523">
    <property type="protein sequence ID" value="CAF4373486.1"/>
    <property type="molecule type" value="Genomic_DNA"/>
</dbReference>
<sequence length="197" mass="22294">MLRTSEENPVVTSKTNNIINISNLGKRSSSNVNKPLRRRYFYTRYQDLEMFEIGIASATFTKIPRLSLAAHHSVPTIYKIRVQMTAQPGKQGVYSLVQFLINNQVLISNQLLPNNDKCLKHQHVCESSIMALDFRGGSFFGSGSTTSLAAETHFIEVGARTEDPWLRLWSGELSVEMAEYDPDWHVGLSYPTIRNLD</sequence>
<dbReference type="Proteomes" id="UP000663833">
    <property type="component" value="Unassembled WGS sequence"/>
</dbReference>
<dbReference type="EMBL" id="CAJOBS010000811">
    <property type="protein sequence ID" value="CAF4645478.1"/>
    <property type="molecule type" value="Genomic_DNA"/>
</dbReference>
<evidence type="ECO:0000313" key="8">
    <source>
        <dbReference type="Proteomes" id="UP000663872"/>
    </source>
</evidence>
<evidence type="ECO:0000313" key="2">
    <source>
        <dbReference type="EMBL" id="CAF3586525.1"/>
    </source>
</evidence>
<comment type="caution">
    <text evidence="3">The sequence shown here is derived from an EMBL/GenBank/DDBJ whole genome shotgun (WGS) entry which is preliminary data.</text>
</comment>
<evidence type="ECO:0000313" key="3">
    <source>
        <dbReference type="EMBL" id="CAF3762866.1"/>
    </source>
</evidence>
<dbReference type="EMBL" id="CAJOBR010006242">
    <property type="protein sequence ID" value="CAF4839794.1"/>
    <property type="molecule type" value="Genomic_DNA"/>
</dbReference>
<reference evidence="3" key="1">
    <citation type="submission" date="2021-02" db="EMBL/GenBank/DDBJ databases">
        <authorList>
            <person name="Nowell W R."/>
        </authorList>
    </citation>
    <scope>NUCLEOTIDE SEQUENCE</scope>
</reference>
<organism evidence="3 8">
    <name type="scientific">Rotaria socialis</name>
    <dbReference type="NCBI Taxonomy" id="392032"/>
    <lineage>
        <taxon>Eukaryota</taxon>
        <taxon>Metazoa</taxon>
        <taxon>Spiralia</taxon>
        <taxon>Gnathifera</taxon>
        <taxon>Rotifera</taxon>
        <taxon>Eurotatoria</taxon>
        <taxon>Bdelloidea</taxon>
        <taxon>Philodinida</taxon>
        <taxon>Philodinidae</taxon>
        <taxon>Rotaria</taxon>
    </lineage>
</organism>
<evidence type="ECO:0000313" key="5">
    <source>
        <dbReference type="EMBL" id="CAF4373486.1"/>
    </source>
</evidence>
<protein>
    <submittedName>
        <fullName evidence="3">Uncharacterized protein</fullName>
    </submittedName>
</protein>
<dbReference type="Proteomes" id="UP000663862">
    <property type="component" value="Unassembled WGS sequence"/>
</dbReference>
<evidence type="ECO:0000313" key="1">
    <source>
        <dbReference type="EMBL" id="CAF3268286.1"/>
    </source>
</evidence>
<dbReference type="Proteomes" id="UP000663872">
    <property type="component" value="Unassembled WGS sequence"/>
</dbReference>
<dbReference type="Proteomes" id="UP000663851">
    <property type="component" value="Unassembled WGS sequence"/>
</dbReference>
<dbReference type="EMBL" id="CAJNYU010002701">
    <property type="protein sequence ID" value="CAF3586525.1"/>
    <property type="molecule type" value="Genomic_DNA"/>
</dbReference>
<name>A0A818ZC95_9BILA</name>
<dbReference type="EMBL" id="CAJOBO010000515">
    <property type="protein sequence ID" value="CAF4238707.1"/>
    <property type="molecule type" value="Genomic_DNA"/>
</dbReference>
<dbReference type="EMBL" id="CAJNYT010005633">
    <property type="protein sequence ID" value="CAF3762866.1"/>
    <property type="molecule type" value="Genomic_DNA"/>
</dbReference>
<gene>
    <name evidence="2" type="ORF">FME351_LOCUS21229</name>
    <name evidence="3" type="ORF">GRG538_LOCUS32049</name>
    <name evidence="4" type="ORF">HFQ381_LOCUS9704</name>
    <name evidence="1" type="ORF">LUA448_LOCUS5807</name>
    <name evidence="7" type="ORF">QYT958_LOCUS26339</name>
    <name evidence="6" type="ORF">TOA249_LOCUS13598</name>
    <name evidence="5" type="ORF">TSG867_LOCUS11061</name>
</gene>